<dbReference type="PANTHER" id="PTHR11709:SF518">
    <property type="entry name" value="MULTICOPPER OXIDASE"/>
    <property type="match status" value="1"/>
</dbReference>
<dbReference type="PROSITE" id="PS51257">
    <property type="entry name" value="PROKAR_LIPOPROTEIN"/>
    <property type="match status" value="1"/>
</dbReference>
<dbReference type="Pfam" id="PF07731">
    <property type="entry name" value="Cu-oxidase_2"/>
    <property type="match status" value="1"/>
</dbReference>
<protein>
    <recommendedName>
        <fullName evidence="4">Plastocyanin-like domain-containing protein</fullName>
    </recommendedName>
</protein>
<dbReference type="InterPro" id="IPR008972">
    <property type="entry name" value="Cupredoxin"/>
</dbReference>
<dbReference type="InterPro" id="IPR045087">
    <property type="entry name" value="Cu-oxidase_fam"/>
</dbReference>
<gene>
    <name evidence="5" type="ORF">SNAT2548_LOCUS11249</name>
</gene>
<dbReference type="InterPro" id="IPR002355">
    <property type="entry name" value="Cu_oxidase_Cu_BS"/>
</dbReference>
<keyword evidence="6" id="KW-1185">Reference proteome</keyword>
<evidence type="ECO:0000313" key="5">
    <source>
        <dbReference type="EMBL" id="CAE7243258.1"/>
    </source>
</evidence>
<dbReference type="GO" id="GO:0005507">
    <property type="term" value="F:copper ion binding"/>
    <property type="evidence" value="ECO:0007669"/>
    <property type="project" value="InterPro"/>
</dbReference>
<dbReference type="PANTHER" id="PTHR11709">
    <property type="entry name" value="MULTI-COPPER OXIDASE"/>
    <property type="match status" value="1"/>
</dbReference>
<name>A0A812L9T3_9DINO</name>
<proteinExistence type="predicted"/>
<organism evidence="5 6">
    <name type="scientific">Symbiodinium natans</name>
    <dbReference type="NCBI Taxonomy" id="878477"/>
    <lineage>
        <taxon>Eukaryota</taxon>
        <taxon>Sar</taxon>
        <taxon>Alveolata</taxon>
        <taxon>Dinophyceae</taxon>
        <taxon>Suessiales</taxon>
        <taxon>Symbiodiniaceae</taxon>
        <taxon>Symbiodinium</taxon>
    </lineage>
</organism>
<dbReference type="InterPro" id="IPR011706">
    <property type="entry name" value="Cu-oxidase_C"/>
</dbReference>
<dbReference type="EMBL" id="CAJNDS010001001">
    <property type="protein sequence ID" value="CAE7243258.1"/>
    <property type="molecule type" value="Genomic_DNA"/>
</dbReference>
<evidence type="ECO:0000259" key="4">
    <source>
        <dbReference type="Pfam" id="PF07731"/>
    </source>
</evidence>
<dbReference type="PROSITE" id="PS00079">
    <property type="entry name" value="MULTICOPPER_OXIDASE1"/>
    <property type="match status" value="1"/>
</dbReference>
<dbReference type="Proteomes" id="UP000604046">
    <property type="component" value="Unassembled WGS sequence"/>
</dbReference>
<keyword evidence="3" id="KW-0732">Signal</keyword>
<dbReference type="SUPFAM" id="SSF49503">
    <property type="entry name" value="Cupredoxins"/>
    <property type="match status" value="3"/>
</dbReference>
<accession>A0A812L9T3</accession>
<dbReference type="PROSITE" id="PS00080">
    <property type="entry name" value="MULTICOPPER_OXIDASE2"/>
    <property type="match status" value="1"/>
</dbReference>
<dbReference type="GO" id="GO:0016491">
    <property type="term" value="F:oxidoreductase activity"/>
    <property type="evidence" value="ECO:0007669"/>
    <property type="project" value="UniProtKB-KW"/>
</dbReference>
<evidence type="ECO:0000256" key="1">
    <source>
        <dbReference type="ARBA" id="ARBA00022723"/>
    </source>
</evidence>
<dbReference type="InterPro" id="IPR033138">
    <property type="entry name" value="Cu_oxidase_CS"/>
</dbReference>
<keyword evidence="1" id="KW-0479">Metal-binding</keyword>
<dbReference type="Gene3D" id="2.60.40.420">
    <property type="entry name" value="Cupredoxins - blue copper proteins"/>
    <property type="match status" value="2"/>
</dbReference>
<evidence type="ECO:0000256" key="2">
    <source>
        <dbReference type="ARBA" id="ARBA00023002"/>
    </source>
</evidence>
<evidence type="ECO:0000313" key="6">
    <source>
        <dbReference type="Proteomes" id="UP000604046"/>
    </source>
</evidence>
<feature type="chain" id="PRO_5032828060" description="Plastocyanin-like domain-containing protein" evidence="3">
    <location>
        <begin position="20"/>
        <end position="694"/>
    </location>
</feature>
<dbReference type="AlphaFoldDB" id="A0A812L9T3"/>
<dbReference type="OrthoDB" id="2121828at2759"/>
<reference evidence="5" key="1">
    <citation type="submission" date="2021-02" db="EMBL/GenBank/DDBJ databases">
        <authorList>
            <person name="Dougan E. K."/>
            <person name="Rhodes N."/>
            <person name="Thang M."/>
            <person name="Chan C."/>
        </authorList>
    </citation>
    <scope>NUCLEOTIDE SEQUENCE</scope>
</reference>
<feature type="signal peptide" evidence="3">
    <location>
        <begin position="1"/>
        <end position="19"/>
    </location>
</feature>
<feature type="domain" description="Plastocyanin-like" evidence="4">
    <location>
        <begin position="584"/>
        <end position="670"/>
    </location>
</feature>
<sequence length="694" mass="76536">MWTKLAACTLLAQLSLSCAESATSCAASPGDEAASVAEHLLDVTSALQLGHMAGSQKVVTDTEGAGRRGLGRWWRRRAMGGSRGRRGMRRRVAYRGASYSYGRRPQQCPFLPKHQPLKDPVIVRASDGPITLELTTIQVCDPTAEVTTWYTRAYALPGQAATIPGPTILVKPGDNLTITIINKLAYPNPDCNQTRPAQETGSHAYIDPSVNPHQITGFCYVNATNLHVHGMHVSPQPGGDNVFEHWPPGTTNSLSVMVPPNHATGQAGGGQHGAVIIEDPPGLLPKEIEALPTRVVVLTLVDVQNKSSITGSSSPIIEQQSLGDLWQDPEGDYVNRFLTTYMLTNGLWKPSWFAEDHEWTRFDFVYAAVEYNVVIKALPTNKDGAYLNYAPRKVPSIYMASGNRASFAMRCGCKKSFVGRCTGSLVSHRELYSPGGGAATMEEFEDGPPSTSRAGPFADVGQKTINQEFMFIIVKQRPYSFKPKCDDLPYFAVERPCYLVNLTGVDVAPQNNGTLNLPAPQGPTKPQWQIIYWSNVTTPSNYSGEPFEDDSPPLQNWTLGEVHELWFRHSYNRSLPAAYQIAGIKQHPIHLHVTQYQLVALQCHNGTWITHGSCEPDVYFQVGDWHDTLMFGGGQARVRFQLSTFNGPYILHCHILSHEDQGMMTWFNVSGPEGTVWPGAEEVQRCYRGYFGQS</sequence>
<evidence type="ECO:0000256" key="3">
    <source>
        <dbReference type="SAM" id="SignalP"/>
    </source>
</evidence>
<keyword evidence="2" id="KW-0560">Oxidoreductase</keyword>
<comment type="caution">
    <text evidence="5">The sequence shown here is derived from an EMBL/GenBank/DDBJ whole genome shotgun (WGS) entry which is preliminary data.</text>
</comment>